<protein>
    <submittedName>
        <fullName evidence="8">Putative RNA polymerase ECF-type sigma factor</fullName>
    </submittedName>
</protein>
<dbReference type="Proteomes" id="UP000011666">
    <property type="component" value="Unassembled WGS sequence"/>
</dbReference>
<dbReference type="NCBIfam" id="TIGR02937">
    <property type="entry name" value="sigma70-ECF"/>
    <property type="match status" value="1"/>
</dbReference>
<feature type="domain" description="RNA polymerase sigma-70 region 2" evidence="6">
    <location>
        <begin position="29"/>
        <end position="95"/>
    </location>
</feature>
<keyword evidence="5" id="KW-0804">Transcription</keyword>
<dbReference type="EMBL" id="BANX01000036">
    <property type="protein sequence ID" value="GAC70546.1"/>
    <property type="molecule type" value="Genomic_DNA"/>
</dbReference>
<dbReference type="Pfam" id="PF04542">
    <property type="entry name" value="Sigma70_r2"/>
    <property type="match status" value="1"/>
</dbReference>
<dbReference type="PANTHER" id="PTHR43133:SF57">
    <property type="entry name" value="RNA POLYMERASE SIGMA-70 FACTOR"/>
    <property type="match status" value="1"/>
</dbReference>
<organism evidence="8 9">
    <name type="scientific">Gordonia soli NBRC 108243</name>
    <dbReference type="NCBI Taxonomy" id="1223545"/>
    <lineage>
        <taxon>Bacteria</taxon>
        <taxon>Bacillati</taxon>
        <taxon>Actinomycetota</taxon>
        <taxon>Actinomycetes</taxon>
        <taxon>Mycobacteriales</taxon>
        <taxon>Gordoniaceae</taxon>
        <taxon>Gordonia</taxon>
    </lineage>
</organism>
<dbReference type="Gene3D" id="1.10.10.10">
    <property type="entry name" value="Winged helix-like DNA-binding domain superfamily/Winged helix DNA-binding domain"/>
    <property type="match status" value="1"/>
</dbReference>
<feature type="domain" description="RNA polymerase sigma factor 70 region 4 type 2" evidence="7">
    <location>
        <begin position="121"/>
        <end position="169"/>
    </location>
</feature>
<comment type="similarity">
    <text evidence="1">Belongs to the sigma-70 factor family. ECF subfamily.</text>
</comment>
<dbReference type="AlphaFoldDB" id="M0QQL6"/>
<dbReference type="GO" id="GO:0006352">
    <property type="term" value="P:DNA-templated transcription initiation"/>
    <property type="evidence" value="ECO:0007669"/>
    <property type="project" value="InterPro"/>
</dbReference>
<dbReference type="SUPFAM" id="SSF88659">
    <property type="entry name" value="Sigma3 and sigma4 domains of RNA polymerase sigma factors"/>
    <property type="match status" value="1"/>
</dbReference>
<evidence type="ECO:0000259" key="6">
    <source>
        <dbReference type="Pfam" id="PF04542"/>
    </source>
</evidence>
<keyword evidence="3" id="KW-0731">Sigma factor</keyword>
<keyword evidence="2" id="KW-0805">Transcription regulation</keyword>
<dbReference type="Gene3D" id="1.10.1740.10">
    <property type="match status" value="1"/>
</dbReference>
<evidence type="ECO:0000313" key="9">
    <source>
        <dbReference type="Proteomes" id="UP000011666"/>
    </source>
</evidence>
<evidence type="ECO:0000256" key="1">
    <source>
        <dbReference type="ARBA" id="ARBA00010641"/>
    </source>
</evidence>
<dbReference type="Pfam" id="PF08281">
    <property type="entry name" value="Sigma70_r4_2"/>
    <property type="match status" value="1"/>
</dbReference>
<evidence type="ECO:0000256" key="2">
    <source>
        <dbReference type="ARBA" id="ARBA00023015"/>
    </source>
</evidence>
<accession>M0QQL6</accession>
<evidence type="ECO:0000256" key="5">
    <source>
        <dbReference type="ARBA" id="ARBA00023163"/>
    </source>
</evidence>
<dbReference type="InterPro" id="IPR013249">
    <property type="entry name" value="RNA_pol_sigma70_r4_t2"/>
</dbReference>
<comment type="caution">
    <text evidence="8">The sequence shown here is derived from an EMBL/GenBank/DDBJ whole genome shotgun (WGS) entry which is preliminary data.</text>
</comment>
<evidence type="ECO:0000256" key="3">
    <source>
        <dbReference type="ARBA" id="ARBA00023082"/>
    </source>
</evidence>
<dbReference type="OrthoDB" id="5243336at2"/>
<proteinExistence type="inferred from homology"/>
<reference evidence="8 9" key="1">
    <citation type="submission" date="2013-01" db="EMBL/GenBank/DDBJ databases">
        <title>Whole genome shotgun sequence of Gordonia soli NBRC 108243.</title>
        <authorList>
            <person name="Isaki-Nakamura S."/>
            <person name="Hosoyama A."/>
            <person name="Tsuchikane K."/>
            <person name="Ando Y."/>
            <person name="Baba S."/>
            <person name="Ohji S."/>
            <person name="Hamada M."/>
            <person name="Tamura T."/>
            <person name="Yamazoe A."/>
            <person name="Yamazaki S."/>
            <person name="Fujita N."/>
        </authorList>
    </citation>
    <scope>NUCLEOTIDE SEQUENCE [LARGE SCALE GENOMIC DNA]</scope>
    <source>
        <strain evidence="8 9">NBRC 108243</strain>
    </source>
</reference>
<dbReference type="InterPro" id="IPR039425">
    <property type="entry name" value="RNA_pol_sigma-70-like"/>
</dbReference>
<dbReference type="InterPro" id="IPR007627">
    <property type="entry name" value="RNA_pol_sigma70_r2"/>
</dbReference>
<gene>
    <name evidence="8" type="ORF">GS4_36_00320</name>
</gene>
<dbReference type="eggNOG" id="COG1595">
    <property type="taxonomic scope" value="Bacteria"/>
</dbReference>
<dbReference type="InterPro" id="IPR013325">
    <property type="entry name" value="RNA_pol_sigma_r2"/>
</dbReference>
<evidence type="ECO:0000256" key="4">
    <source>
        <dbReference type="ARBA" id="ARBA00023125"/>
    </source>
</evidence>
<name>M0QQL6_9ACTN</name>
<dbReference type="STRING" id="1223545.GS4_36_00320"/>
<evidence type="ECO:0000259" key="7">
    <source>
        <dbReference type="Pfam" id="PF08281"/>
    </source>
</evidence>
<dbReference type="GO" id="GO:0003677">
    <property type="term" value="F:DNA binding"/>
    <property type="evidence" value="ECO:0007669"/>
    <property type="project" value="UniProtKB-KW"/>
</dbReference>
<keyword evidence="9" id="KW-1185">Reference proteome</keyword>
<dbReference type="InterPro" id="IPR036388">
    <property type="entry name" value="WH-like_DNA-bd_sf"/>
</dbReference>
<dbReference type="PANTHER" id="PTHR43133">
    <property type="entry name" value="RNA POLYMERASE ECF-TYPE SIGMA FACTO"/>
    <property type="match status" value="1"/>
</dbReference>
<keyword evidence="4" id="KW-0238">DNA-binding</keyword>
<dbReference type="InterPro" id="IPR013324">
    <property type="entry name" value="RNA_pol_sigma_r3/r4-like"/>
</dbReference>
<evidence type="ECO:0000313" key="8">
    <source>
        <dbReference type="EMBL" id="GAC70546.1"/>
    </source>
</evidence>
<sequence length="188" mass="20800">MTFAHDDDGVSGEQPGAPETGAQALLACYDEALPAVYGYVFRRCSDRRVAEDLTSETFLAAMDTVRKDDTVAPHVGWLIGVARHKLADHWRRMQRTPEPVEELPEPGDDPWDVHLDRMVAHHTLGQLSPTHRAVLTLRYVDDLPVGECAELLDRTVGATEALLTRAKRAFRAAYPDTDARTATRGGRA</sequence>
<dbReference type="SUPFAM" id="SSF88946">
    <property type="entry name" value="Sigma2 domain of RNA polymerase sigma factors"/>
    <property type="match status" value="1"/>
</dbReference>
<dbReference type="InterPro" id="IPR014284">
    <property type="entry name" value="RNA_pol_sigma-70_dom"/>
</dbReference>
<dbReference type="GO" id="GO:0016987">
    <property type="term" value="F:sigma factor activity"/>
    <property type="evidence" value="ECO:0007669"/>
    <property type="project" value="UniProtKB-KW"/>
</dbReference>